<gene>
    <name evidence="1" type="ORF">SCUD_LOCUS21303</name>
</gene>
<dbReference type="AlphaFoldDB" id="A0A183L1V3"/>
<organism evidence="3">
    <name type="scientific">Schistosoma curassoni</name>
    <dbReference type="NCBI Taxonomy" id="6186"/>
    <lineage>
        <taxon>Eukaryota</taxon>
        <taxon>Metazoa</taxon>
        <taxon>Spiralia</taxon>
        <taxon>Lophotrochozoa</taxon>
        <taxon>Platyhelminthes</taxon>
        <taxon>Trematoda</taxon>
        <taxon>Digenea</taxon>
        <taxon>Strigeidida</taxon>
        <taxon>Schistosomatoidea</taxon>
        <taxon>Schistosomatidae</taxon>
        <taxon>Schistosoma</taxon>
    </lineage>
</organism>
<dbReference type="EMBL" id="UZAK01046244">
    <property type="protein sequence ID" value="VDP75014.1"/>
    <property type="molecule type" value="Genomic_DNA"/>
</dbReference>
<reference evidence="3" key="1">
    <citation type="submission" date="2016-06" db="UniProtKB">
        <authorList>
            <consortium name="WormBaseParasite"/>
        </authorList>
    </citation>
    <scope>IDENTIFICATION</scope>
</reference>
<sequence>MKVIATLIIFVYIQMYVQKAFDKKTVRFYHTNDLPKSKLKSMPPKRKSRK</sequence>
<proteinExistence type="predicted"/>
<accession>A0A183L1V3</accession>
<keyword evidence="2" id="KW-1185">Reference proteome</keyword>
<evidence type="ECO:0000313" key="3">
    <source>
        <dbReference type="WBParaSite" id="SCUD_0002130701-mRNA-1"/>
    </source>
</evidence>
<dbReference type="Proteomes" id="UP000279833">
    <property type="component" value="Unassembled WGS sequence"/>
</dbReference>
<protein>
    <submittedName>
        <fullName evidence="1 3">Uncharacterized protein</fullName>
    </submittedName>
</protein>
<evidence type="ECO:0000313" key="2">
    <source>
        <dbReference type="Proteomes" id="UP000279833"/>
    </source>
</evidence>
<reference evidence="1 2" key="2">
    <citation type="submission" date="2018-11" db="EMBL/GenBank/DDBJ databases">
        <authorList>
            <consortium name="Pathogen Informatics"/>
        </authorList>
    </citation>
    <scope>NUCLEOTIDE SEQUENCE [LARGE SCALE GENOMIC DNA]</scope>
    <source>
        <strain evidence="1">Dakar</strain>
        <strain evidence="2">Dakar, Senegal</strain>
    </source>
</reference>
<name>A0A183L1V3_9TREM</name>
<dbReference type="WBParaSite" id="SCUD_0002130701-mRNA-1">
    <property type="protein sequence ID" value="SCUD_0002130701-mRNA-1"/>
    <property type="gene ID" value="SCUD_0002130701"/>
</dbReference>
<evidence type="ECO:0000313" key="1">
    <source>
        <dbReference type="EMBL" id="VDP75014.1"/>
    </source>
</evidence>